<dbReference type="SUPFAM" id="SSF81324">
    <property type="entry name" value="Voltage-gated potassium channels"/>
    <property type="match status" value="1"/>
</dbReference>
<name>A0A8C2GVA0_CYPCA</name>
<dbReference type="InterPro" id="IPR013821">
    <property type="entry name" value="K_chnl_volt-dep_KCNQ_C"/>
</dbReference>
<accession>A0A8C2GVA0</accession>
<keyword evidence="6" id="KW-0631">Potassium channel</keyword>
<evidence type="ECO:0000256" key="13">
    <source>
        <dbReference type="ARBA" id="ARBA00034430"/>
    </source>
</evidence>
<dbReference type="PRINTS" id="PR00169">
    <property type="entry name" value="KCHANNEL"/>
</dbReference>
<comment type="subcellular location">
    <subcellularLocation>
        <location evidence="1">Cell membrane</location>
        <topology evidence="1">Multi-pass membrane protein</topology>
    </subcellularLocation>
</comment>
<reference evidence="18" key="1">
    <citation type="submission" date="2025-08" db="UniProtKB">
        <authorList>
            <consortium name="Ensembl"/>
        </authorList>
    </citation>
    <scope>IDENTIFICATION</scope>
</reference>
<keyword evidence="3" id="KW-1003">Cell membrane</keyword>
<dbReference type="GO" id="GO:0005249">
    <property type="term" value="F:voltage-gated potassium channel activity"/>
    <property type="evidence" value="ECO:0007669"/>
    <property type="project" value="InterPro"/>
</dbReference>
<keyword evidence="4" id="KW-0633">Potassium transport</keyword>
<dbReference type="Gene3D" id="1.10.287.70">
    <property type="match status" value="1"/>
</dbReference>
<feature type="transmembrane region" description="Helical" evidence="15">
    <location>
        <begin position="92"/>
        <end position="112"/>
    </location>
</feature>
<feature type="domain" description="Potassium channel voltage dependent KCNQ C-terminal" evidence="17">
    <location>
        <begin position="572"/>
        <end position="637"/>
    </location>
</feature>
<keyword evidence="5 15" id="KW-0812">Transmembrane</keyword>
<dbReference type="FunFam" id="1.10.287.70:FF:000016">
    <property type="entry name" value="Putative potassium voltage-gated channel subfamily KQT member 2"/>
    <property type="match status" value="1"/>
</dbReference>
<keyword evidence="7" id="KW-0851">Voltage-gated channel</keyword>
<keyword evidence="10" id="KW-0406">Ion transport</keyword>
<comment type="catalytic activity">
    <reaction evidence="13">
        <text>K(+)(in) = K(+)(out)</text>
        <dbReference type="Rhea" id="RHEA:29463"/>
        <dbReference type="ChEBI" id="CHEBI:29103"/>
    </reaction>
</comment>
<dbReference type="InterPro" id="IPR005821">
    <property type="entry name" value="Ion_trans_dom"/>
</dbReference>
<keyword evidence="12" id="KW-0407">Ion channel</keyword>
<feature type="transmembrane region" description="Helical" evidence="15">
    <location>
        <begin position="232"/>
        <end position="251"/>
    </location>
</feature>
<dbReference type="PRINTS" id="PR01461">
    <property type="entry name" value="KCNQ2CHANNEL"/>
</dbReference>
<dbReference type="InterPro" id="IPR003947">
    <property type="entry name" value="K_chnl_volt-dep_KCNQ2"/>
</dbReference>
<evidence type="ECO:0000256" key="11">
    <source>
        <dbReference type="ARBA" id="ARBA00023136"/>
    </source>
</evidence>
<proteinExistence type="predicted"/>
<evidence type="ECO:0000256" key="3">
    <source>
        <dbReference type="ARBA" id="ARBA00022475"/>
    </source>
</evidence>
<evidence type="ECO:0000256" key="4">
    <source>
        <dbReference type="ARBA" id="ARBA00022538"/>
    </source>
</evidence>
<dbReference type="InterPro" id="IPR003937">
    <property type="entry name" value="K_chnl_volt-dep_KCNQ"/>
</dbReference>
<evidence type="ECO:0000256" key="7">
    <source>
        <dbReference type="ARBA" id="ARBA00022882"/>
    </source>
</evidence>
<sequence>MVQKSRNGGVYPAPQAEKKLKVGFVGLEAGATESSRDGALLIAGAEATKRGSILSKQRSSISGKRPPKRNAFYRRLQNFLYNVLERPRGWAFIYHAYVFLLVFSCLVLSVFSTIREYEKSSEDALYILEIVTIVVFGVEYIVRIWSAGCCCRYRGWRGRLKFARKPFCVIDIMVLIASISVLAAGTQGNVFATSAIRSLRFLQILRMIRMDRRGGTWKLLGSVVYAHSKELITAWYIGFLCLILASFLVYLAEKEDNQMFETYADALWWGLITLTTIGYGDKYPITWNGRLLAATFTLIGVSFFALPANLIKEHFIRRYDPFNAAWRFYATNLNRTDLYSTWDYYERTVSVPMYRLIPPLNQLDLLRNLKSKSGLSFRKEAQPEPSPSQKVSLKERVFSSPRNSANKGKNSPQGQQPLRRSPSADNSIEDSPSKVPKSISFGDRSRARQAFRFKGAASRQNSEEACLPGEDIVDDNKSCHCEFVPQDLTPGLKVTIRAVCIMRFMVSKRKFKESLRPYDVMDVIEQYSAGHLDMLARIKNLQSRLDMILGPPCPSTPRQKKCSTKGTKESPQLSSRVDQIVGRGPSITDKDRPKGTTDAELPEDPSMMGRLGKVEKQVMSMERKLDFLVNIYIQRMGIPQSETDAYFASKEPDPAPPYHSPVEHIVKSGSITKIIRSNSSAGQKNFDPPPSTCINHHCPPSTSWHLHINLTNPGFNRWQMHTGLSLARRNGGNGKTQ</sequence>
<dbReference type="Proteomes" id="UP000694700">
    <property type="component" value="Unplaced"/>
</dbReference>
<evidence type="ECO:0000256" key="10">
    <source>
        <dbReference type="ARBA" id="ARBA00023065"/>
    </source>
</evidence>
<evidence type="ECO:0000256" key="12">
    <source>
        <dbReference type="ARBA" id="ARBA00023303"/>
    </source>
</evidence>
<feature type="transmembrane region" description="Helical" evidence="15">
    <location>
        <begin position="166"/>
        <end position="185"/>
    </location>
</feature>
<dbReference type="Ensembl" id="ENSCCRT00015124428.1">
    <property type="protein sequence ID" value="ENSCCRP00015120605.1"/>
    <property type="gene ID" value="ENSCCRG00015047424.1"/>
</dbReference>
<keyword evidence="9 15" id="KW-1133">Transmembrane helix</keyword>
<dbReference type="FunFam" id="1.20.120.350:FF:000017">
    <property type="entry name" value="potassium voltage-gated channel subfamily KQT member 1"/>
    <property type="match status" value="1"/>
</dbReference>
<evidence type="ECO:0000256" key="1">
    <source>
        <dbReference type="ARBA" id="ARBA00004651"/>
    </source>
</evidence>
<keyword evidence="11 15" id="KW-0472">Membrane</keyword>
<evidence type="ECO:0000259" key="16">
    <source>
        <dbReference type="Pfam" id="PF00520"/>
    </source>
</evidence>
<feature type="domain" description="Ion transport" evidence="16">
    <location>
        <begin position="95"/>
        <end position="315"/>
    </location>
</feature>
<evidence type="ECO:0000256" key="15">
    <source>
        <dbReference type="SAM" id="Phobius"/>
    </source>
</evidence>
<evidence type="ECO:0000313" key="19">
    <source>
        <dbReference type="Proteomes" id="UP000694700"/>
    </source>
</evidence>
<dbReference type="GO" id="GO:0008076">
    <property type="term" value="C:voltage-gated potassium channel complex"/>
    <property type="evidence" value="ECO:0007669"/>
    <property type="project" value="TreeGrafter"/>
</dbReference>
<dbReference type="Pfam" id="PF03520">
    <property type="entry name" value="KCNQ_channel"/>
    <property type="match status" value="2"/>
</dbReference>
<feature type="transmembrane region" description="Helical" evidence="15">
    <location>
        <begin position="124"/>
        <end position="145"/>
    </location>
</feature>
<dbReference type="Pfam" id="PF16642">
    <property type="entry name" value="KCNQ2_u3"/>
    <property type="match status" value="1"/>
</dbReference>
<evidence type="ECO:0000256" key="5">
    <source>
        <dbReference type="ARBA" id="ARBA00022692"/>
    </source>
</evidence>
<dbReference type="AlphaFoldDB" id="A0A8C2GVA0"/>
<keyword evidence="8" id="KW-0630">Potassium</keyword>
<evidence type="ECO:0000256" key="6">
    <source>
        <dbReference type="ARBA" id="ARBA00022826"/>
    </source>
</evidence>
<evidence type="ECO:0000259" key="17">
    <source>
        <dbReference type="Pfam" id="PF03520"/>
    </source>
</evidence>
<feature type="region of interest" description="Disordered" evidence="14">
    <location>
        <begin position="550"/>
        <end position="607"/>
    </location>
</feature>
<evidence type="ECO:0000256" key="9">
    <source>
        <dbReference type="ARBA" id="ARBA00022989"/>
    </source>
</evidence>
<dbReference type="PRINTS" id="PR01459">
    <property type="entry name" value="KCNQCHANNEL"/>
</dbReference>
<feature type="compositionally biased region" description="Polar residues" evidence="14">
    <location>
        <begin position="400"/>
        <end position="430"/>
    </location>
</feature>
<dbReference type="PANTHER" id="PTHR47735">
    <property type="entry name" value="POTASSIUM VOLTAGE-GATED CHANNEL SUBFAMILY KQT MEMBER 4"/>
    <property type="match status" value="1"/>
</dbReference>
<evidence type="ECO:0000256" key="14">
    <source>
        <dbReference type="SAM" id="MobiDB-lite"/>
    </source>
</evidence>
<evidence type="ECO:0000256" key="2">
    <source>
        <dbReference type="ARBA" id="ARBA00022448"/>
    </source>
</evidence>
<evidence type="ECO:0000313" key="18">
    <source>
        <dbReference type="Ensembl" id="ENSCCRP00015120605.1"/>
    </source>
</evidence>
<dbReference type="PANTHER" id="PTHR47735:SF4">
    <property type="entry name" value="POTASSIUM VOLTAGE-GATED CHANNEL SUBFAMILY KQT MEMBER 2"/>
    <property type="match status" value="1"/>
</dbReference>
<organism evidence="18 19">
    <name type="scientific">Cyprinus carpio</name>
    <name type="common">Common carp</name>
    <dbReference type="NCBI Taxonomy" id="7962"/>
    <lineage>
        <taxon>Eukaryota</taxon>
        <taxon>Metazoa</taxon>
        <taxon>Chordata</taxon>
        <taxon>Craniata</taxon>
        <taxon>Vertebrata</taxon>
        <taxon>Euteleostomi</taxon>
        <taxon>Actinopterygii</taxon>
        <taxon>Neopterygii</taxon>
        <taxon>Teleostei</taxon>
        <taxon>Ostariophysi</taxon>
        <taxon>Cypriniformes</taxon>
        <taxon>Cyprinidae</taxon>
        <taxon>Cyprininae</taxon>
        <taxon>Cyprinus</taxon>
    </lineage>
</organism>
<feature type="compositionally biased region" description="Basic and acidic residues" evidence="14">
    <location>
        <begin position="588"/>
        <end position="597"/>
    </location>
</feature>
<feature type="domain" description="Potassium channel voltage dependent KCNQ C-terminal" evidence="17">
    <location>
        <begin position="421"/>
        <end position="568"/>
    </location>
</feature>
<feature type="region of interest" description="Disordered" evidence="14">
    <location>
        <begin position="399"/>
        <end position="443"/>
    </location>
</feature>
<evidence type="ECO:0000256" key="8">
    <source>
        <dbReference type="ARBA" id="ARBA00022958"/>
    </source>
</evidence>
<dbReference type="Gene3D" id="6.10.140.1910">
    <property type="match status" value="1"/>
</dbReference>
<dbReference type="Pfam" id="PF00520">
    <property type="entry name" value="Ion_trans"/>
    <property type="match status" value="1"/>
</dbReference>
<protein>
    <submittedName>
        <fullName evidence="18">Potassium voltage-gated channel, KQT-like subfamily, member 2b</fullName>
    </submittedName>
</protein>
<feature type="transmembrane region" description="Helical" evidence="15">
    <location>
        <begin position="291"/>
        <end position="311"/>
    </location>
</feature>
<keyword evidence="2" id="KW-0813">Transport</keyword>